<accession>A0ABW6RYZ6</accession>
<sequence>MAQQRLSTDTFCREEVIAHTIARTLEKLRNAIRTGTGWDPRKGLALRSYFINGCLNEFVCVVRKERKWWTTHPGAPAEAGESTETARLLWGSRINVDPAEIVTNRVVLFQYLAGLSAQDRKVLWAHTIGYSHAEIAYLFRKATSKAIERRLHKIRKHARLSVRNR</sequence>
<dbReference type="RefSeq" id="WP_387404031.1">
    <property type="nucleotide sequence ID" value="NZ_JBIAQY010000004.1"/>
</dbReference>
<evidence type="ECO:0000313" key="2">
    <source>
        <dbReference type="Proteomes" id="UP001601992"/>
    </source>
</evidence>
<reference evidence="1 2" key="1">
    <citation type="submission" date="2024-10" db="EMBL/GenBank/DDBJ databases">
        <title>The Natural Products Discovery Center: Release of the First 8490 Sequenced Strains for Exploring Actinobacteria Biosynthetic Diversity.</title>
        <authorList>
            <person name="Kalkreuter E."/>
            <person name="Kautsar S.A."/>
            <person name="Yang D."/>
            <person name="Bader C.D."/>
            <person name="Teijaro C.N."/>
            <person name="Fluegel L."/>
            <person name="Davis C.M."/>
            <person name="Simpson J.R."/>
            <person name="Lauterbach L."/>
            <person name="Steele A.D."/>
            <person name="Gui C."/>
            <person name="Meng S."/>
            <person name="Li G."/>
            <person name="Viehrig K."/>
            <person name="Ye F."/>
            <person name="Su P."/>
            <person name="Kiefer A.F."/>
            <person name="Nichols A."/>
            <person name="Cepeda A.J."/>
            <person name="Yan W."/>
            <person name="Fan B."/>
            <person name="Jiang Y."/>
            <person name="Adhikari A."/>
            <person name="Zheng C.-J."/>
            <person name="Schuster L."/>
            <person name="Cowan T.M."/>
            <person name="Smanski M.J."/>
            <person name="Chevrette M.G."/>
            <person name="De Carvalho L.P.S."/>
            <person name="Shen B."/>
        </authorList>
    </citation>
    <scope>NUCLEOTIDE SEQUENCE [LARGE SCALE GENOMIC DNA]</scope>
    <source>
        <strain evidence="1 2">NPDC002593</strain>
    </source>
</reference>
<gene>
    <name evidence="1" type="ORF">ACFYXQ_15885</name>
</gene>
<evidence type="ECO:0000313" key="1">
    <source>
        <dbReference type="EMBL" id="MFF3569251.1"/>
    </source>
</evidence>
<organism evidence="1 2">
    <name type="scientific">Nocardia jiangxiensis</name>
    <dbReference type="NCBI Taxonomy" id="282685"/>
    <lineage>
        <taxon>Bacteria</taxon>
        <taxon>Bacillati</taxon>
        <taxon>Actinomycetota</taxon>
        <taxon>Actinomycetes</taxon>
        <taxon>Mycobacteriales</taxon>
        <taxon>Nocardiaceae</taxon>
        <taxon>Nocardia</taxon>
    </lineage>
</organism>
<dbReference type="Proteomes" id="UP001601992">
    <property type="component" value="Unassembled WGS sequence"/>
</dbReference>
<comment type="caution">
    <text evidence="1">The sequence shown here is derived from an EMBL/GenBank/DDBJ whole genome shotgun (WGS) entry which is preliminary data.</text>
</comment>
<name>A0ABW6RYZ6_9NOCA</name>
<protein>
    <recommendedName>
        <fullName evidence="3">Sigma-70 family RNA polymerase sigma factor</fullName>
    </recommendedName>
</protein>
<evidence type="ECO:0008006" key="3">
    <source>
        <dbReference type="Google" id="ProtNLM"/>
    </source>
</evidence>
<proteinExistence type="predicted"/>
<keyword evidence="2" id="KW-1185">Reference proteome</keyword>
<dbReference type="EMBL" id="JBIAQY010000004">
    <property type="protein sequence ID" value="MFF3569251.1"/>
    <property type="molecule type" value="Genomic_DNA"/>
</dbReference>